<proteinExistence type="predicted"/>
<dbReference type="AlphaFoldDB" id="A0A0C9WDH9"/>
<dbReference type="HOGENOM" id="CLU_000288_138_1_1"/>
<feature type="domain" description="Heterokaryon incompatibility" evidence="2">
    <location>
        <begin position="200"/>
        <end position="290"/>
    </location>
</feature>
<dbReference type="EMBL" id="KN839852">
    <property type="protein sequence ID" value="KIJ63051.1"/>
    <property type="molecule type" value="Genomic_DNA"/>
</dbReference>
<gene>
    <name evidence="3" type="ORF">HYDPIDRAFT_29744</name>
</gene>
<dbReference type="PANTHER" id="PTHR10622">
    <property type="entry name" value="HET DOMAIN-CONTAINING PROTEIN"/>
    <property type="match status" value="1"/>
</dbReference>
<accession>A0A0C9WDH9</accession>
<feature type="region of interest" description="Disordered" evidence="1">
    <location>
        <begin position="48"/>
        <end position="86"/>
    </location>
</feature>
<name>A0A0C9WDH9_9AGAM</name>
<sequence>MLDVCAPQLVVFVILLASSSFSLGYICTRRMLASSVFITSSHSPHFLQPELQPDGGACSEPENGGEEQEEEGEGPSTGNQSDANAVADLSDTDDDLWFLSADSEFKQPVQSQSIEQLRQIILDTLSRYVFDEMPIRLLRLRDKKLVEREDARKHFQDQVLKKVTERKIQSKLYWNNSPRFYPDDLRRDAIRSLVLEVVRYAILSHRWIEHGEPTYHEMLRKPEERPVGPGYDKLDHFCRTALACGTEFGWIDTCCIDKSSSAELDESICSMFTWYKNAYICIVHLAQTTSLSDMHTDAWFRRGWTLQELLAPQNMKFYGKDWAPLTTEGRDIERRGVYISNCHSSPFLTALSKSSGISESSLLTFCPSPDYVAEHMPWAARRRTTRGEDRAYSLMGIFGVRFPIAYGEGPQRAFCRLIEAITQSSTKPGILNWAGSSASSQISRALPSSPDCYGYPSSMYAECKFFSKQEIRLTSMGLKVALLLLPVRVATHLGLTVERPQNKVVLHCEEYGIGELTVQINSGSDGDSVLPESDSDPSSSPSKYALGIYNYYHMSYRIPNTLQQVEQFQLEKLSLAYLLVSNPLGGWTKVSTDSIISFTVPGCNEYGVRDADFRGLVTVHL</sequence>
<keyword evidence="4" id="KW-1185">Reference proteome</keyword>
<evidence type="ECO:0000313" key="4">
    <source>
        <dbReference type="Proteomes" id="UP000053820"/>
    </source>
</evidence>
<evidence type="ECO:0000259" key="2">
    <source>
        <dbReference type="Pfam" id="PF06985"/>
    </source>
</evidence>
<reference evidence="3 4" key="1">
    <citation type="submission" date="2014-04" db="EMBL/GenBank/DDBJ databases">
        <title>Evolutionary Origins and Diversification of the Mycorrhizal Mutualists.</title>
        <authorList>
            <consortium name="DOE Joint Genome Institute"/>
            <consortium name="Mycorrhizal Genomics Consortium"/>
            <person name="Kohler A."/>
            <person name="Kuo A."/>
            <person name="Nagy L.G."/>
            <person name="Floudas D."/>
            <person name="Copeland A."/>
            <person name="Barry K.W."/>
            <person name="Cichocki N."/>
            <person name="Veneault-Fourrey C."/>
            <person name="LaButti K."/>
            <person name="Lindquist E.A."/>
            <person name="Lipzen A."/>
            <person name="Lundell T."/>
            <person name="Morin E."/>
            <person name="Murat C."/>
            <person name="Riley R."/>
            <person name="Ohm R."/>
            <person name="Sun H."/>
            <person name="Tunlid A."/>
            <person name="Henrissat B."/>
            <person name="Grigoriev I.V."/>
            <person name="Hibbett D.S."/>
            <person name="Martin F."/>
        </authorList>
    </citation>
    <scope>NUCLEOTIDE SEQUENCE [LARGE SCALE GENOMIC DNA]</scope>
    <source>
        <strain evidence="3 4">MD-312</strain>
    </source>
</reference>
<dbReference type="Pfam" id="PF06985">
    <property type="entry name" value="HET"/>
    <property type="match status" value="1"/>
</dbReference>
<dbReference type="PANTHER" id="PTHR10622:SF10">
    <property type="entry name" value="HET DOMAIN-CONTAINING PROTEIN"/>
    <property type="match status" value="1"/>
</dbReference>
<dbReference type="InterPro" id="IPR010730">
    <property type="entry name" value="HET"/>
</dbReference>
<feature type="compositionally biased region" description="Acidic residues" evidence="1">
    <location>
        <begin position="63"/>
        <end position="73"/>
    </location>
</feature>
<evidence type="ECO:0000313" key="3">
    <source>
        <dbReference type="EMBL" id="KIJ63051.1"/>
    </source>
</evidence>
<protein>
    <recommendedName>
        <fullName evidence="2">Heterokaryon incompatibility domain-containing protein</fullName>
    </recommendedName>
</protein>
<organism evidence="3 4">
    <name type="scientific">Hydnomerulius pinastri MD-312</name>
    <dbReference type="NCBI Taxonomy" id="994086"/>
    <lineage>
        <taxon>Eukaryota</taxon>
        <taxon>Fungi</taxon>
        <taxon>Dikarya</taxon>
        <taxon>Basidiomycota</taxon>
        <taxon>Agaricomycotina</taxon>
        <taxon>Agaricomycetes</taxon>
        <taxon>Agaricomycetidae</taxon>
        <taxon>Boletales</taxon>
        <taxon>Boletales incertae sedis</taxon>
        <taxon>Leucogyrophana</taxon>
    </lineage>
</organism>
<dbReference type="Proteomes" id="UP000053820">
    <property type="component" value="Unassembled WGS sequence"/>
</dbReference>
<evidence type="ECO:0000256" key="1">
    <source>
        <dbReference type="SAM" id="MobiDB-lite"/>
    </source>
</evidence>